<evidence type="ECO:0000256" key="3">
    <source>
        <dbReference type="ARBA" id="ARBA00023295"/>
    </source>
</evidence>
<keyword evidence="2" id="KW-0378">Hydrolase</keyword>
<dbReference type="GO" id="GO:0005975">
    <property type="term" value="P:carbohydrate metabolic process"/>
    <property type="evidence" value="ECO:0007669"/>
    <property type="project" value="InterPro"/>
</dbReference>
<sequence length="452" mass="52060">MQSAVKDARPCYPMNFMKGIGMSVFQNSSDGPNPKAPSNWGHFIKKKNYLGQKEYKSAWESSNDFWNLYEADIKLARGMGATSFRFSFEWSRIEPLGPGQVDEEAVERFHAIIDCIHANGMEPMCTLHHFTHPQWFEEMGGFTADENIPYFVSYCKRMFGWYGSKIKLWATINEPTCFSFVGYIASLWCPGQIAGFTQCGKVLVNLLRSHVAAYKEIKSLPGGERACVGIVHQHIHFKSKAGCAPHIQVLCSWMTYWFGCDIILKFFKTGVFEWKTPLFGVTISFKSEDAPHCVDWWGINYYSQPCVSPFFVMGACGDEPVSDMGFRMCPKGMSQAIRDASILYRPMYITETGAADKDSRFRRKIIEEHCAEIQRCIADGYDVRGMYYWTLMDNIEWHEGFHVKYGLYEWDPVVQRSKGLRLRPGSEALKEVYDRWPDRLEVMQKYAEKHSE</sequence>
<dbReference type="InterPro" id="IPR017853">
    <property type="entry name" value="GH"/>
</dbReference>
<dbReference type="GO" id="GO:0008422">
    <property type="term" value="F:beta-glucosidase activity"/>
    <property type="evidence" value="ECO:0007669"/>
    <property type="project" value="TreeGrafter"/>
</dbReference>
<evidence type="ECO:0000256" key="1">
    <source>
        <dbReference type="ARBA" id="ARBA00010838"/>
    </source>
</evidence>
<dbReference type="Pfam" id="PF00232">
    <property type="entry name" value="Glyco_hydro_1"/>
    <property type="match status" value="1"/>
</dbReference>
<dbReference type="SUPFAM" id="SSF51445">
    <property type="entry name" value="(Trans)glycosidases"/>
    <property type="match status" value="1"/>
</dbReference>
<evidence type="ECO:0000313" key="5">
    <source>
        <dbReference type="EMBL" id="GAX72576.1"/>
    </source>
</evidence>
<dbReference type="OrthoDB" id="65569at2759"/>
<keyword evidence="3" id="KW-0326">Glycosidase</keyword>
<accession>A0A250WPF7</accession>
<gene>
    <name evidence="5" type="ORF">CEUSTIGMA_g32.t1</name>
</gene>
<evidence type="ECO:0008006" key="7">
    <source>
        <dbReference type="Google" id="ProtNLM"/>
    </source>
</evidence>
<dbReference type="AlphaFoldDB" id="A0A250WPF7"/>
<keyword evidence="6" id="KW-1185">Reference proteome</keyword>
<evidence type="ECO:0000256" key="2">
    <source>
        <dbReference type="ARBA" id="ARBA00022801"/>
    </source>
</evidence>
<dbReference type="EMBL" id="BEGY01000001">
    <property type="protein sequence ID" value="GAX72576.1"/>
    <property type="molecule type" value="Genomic_DNA"/>
</dbReference>
<dbReference type="Proteomes" id="UP000232323">
    <property type="component" value="Unassembled WGS sequence"/>
</dbReference>
<dbReference type="STRING" id="1157962.A0A250WPF7"/>
<dbReference type="InterPro" id="IPR001360">
    <property type="entry name" value="Glyco_hydro_1"/>
</dbReference>
<dbReference type="PANTHER" id="PTHR10353:SF36">
    <property type="entry name" value="LP05116P"/>
    <property type="match status" value="1"/>
</dbReference>
<dbReference type="PRINTS" id="PR00131">
    <property type="entry name" value="GLHYDRLASE1"/>
</dbReference>
<dbReference type="PANTHER" id="PTHR10353">
    <property type="entry name" value="GLYCOSYL HYDROLASE"/>
    <property type="match status" value="1"/>
</dbReference>
<name>A0A250WPF7_9CHLO</name>
<evidence type="ECO:0000313" key="6">
    <source>
        <dbReference type="Proteomes" id="UP000232323"/>
    </source>
</evidence>
<proteinExistence type="inferred from homology"/>
<dbReference type="Gene3D" id="3.20.20.80">
    <property type="entry name" value="Glycosidases"/>
    <property type="match status" value="1"/>
</dbReference>
<organism evidence="5 6">
    <name type="scientific">Chlamydomonas eustigma</name>
    <dbReference type="NCBI Taxonomy" id="1157962"/>
    <lineage>
        <taxon>Eukaryota</taxon>
        <taxon>Viridiplantae</taxon>
        <taxon>Chlorophyta</taxon>
        <taxon>core chlorophytes</taxon>
        <taxon>Chlorophyceae</taxon>
        <taxon>CS clade</taxon>
        <taxon>Chlamydomonadales</taxon>
        <taxon>Chlamydomonadaceae</taxon>
        <taxon>Chlamydomonas</taxon>
    </lineage>
</organism>
<protein>
    <recommendedName>
        <fullName evidence="7">Glycoside hydrolase family 1 protein</fullName>
    </recommendedName>
</protein>
<reference evidence="5 6" key="1">
    <citation type="submission" date="2017-08" db="EMBL/GenBank/DDBJ databases">
        <title>Acidophilic green algal genome provides insights into adaptation to an acidic environment.</title>
        <authorList>
            <person name="Hirooka S."/>
            <person name="Hirose Y."/>
            <person name="Kanesaki Y."/>
            <person name="Higuchi S."/>
            <person name="Fujiwara T."/>
            <person name="Onuma R."/>
            <person name="Era A."/>
            <person name="Ohbayashi R."/>
            <person name="Uzuka A."/>
            <person name="Nozaki H."/>
            <person name="Yoshikawa H."/>
            <person name="Miyagishima S.Y."/>
        </authorList>
    </citation>
    <scope>NUCLEOTIDE SEQUENCE [LARGE SCALE GENOMIC DNA]</scope>
    <source>
        <strain evidence="5 6">NIES-2499</strain>
    </source>
</reference>
<evidence type="ECO:0000256" key="4">
    <source>
        <dbReference type="RuleBase" id="RU003690"/>
    </source>
</evidence>
<comment type="similarity">
    <text evidence="1 4">Belongs to the glycosyl hydrolase 1 family.</text>
</comment>
<comment type="caution">
    <text evidence="5">The sequence shown here is derived from an EMBL/GenBank/DDBJ whole genome shotgun (WGS) entry which is preliminary data.</text>
</comment>